<keyword evidence="3 4" id="KW-0658">Purine biosynthesis</keyword>
<feature type="binding site" evidence="4">
    <location>
        <position position="66"/>
    </location>
    <ligand>
        <name>(6R)-10-formyltetrahydrofolate</name>
        <dbReference type="ChEBI" id="CHEBI:195366"/>
    </ligand>
</feature>
<feature type="binding site" evidence="4">
    <location>
        <position position="108"/>
    </location>
    <ligand>
        <name>(6R)-10-formyltetrahydrofolate</name>
        <dbReference type="ChEBI" id="CHEBI:195366"/>
    </ligand>
</feature>
<dbReference type="PANTHER" id="PTHR43369">
    <property type="entry name" value="PHOSPHORIBOSYLGLYCINAMIDE FORMYLTRANSFERASE"/>
    <property type="match status" value="1"/>
</dbReference>
<feature type="binding site" evidence="4">
    <location>
        <begin position="13"/>
        <end position="15"/>
    </location>
    <ligand>
        <name>N(1)-(5-phospho-beta-D-ribosyl)glycinamide</name>
        <dbReference type="ChEBI" id="CHEBI:143788"/>
    </ligand>
</feature>
<organism evidence="6 7">
    <name type="scientific">Candidatus Merdivivens faecigallinarum</name>
    <dbReference type="NCBI Taxonomy" id="2840871"/>
    <lineage>
        <taxon>Bacteria</taxon>
        <taxon>Pseudomonadati</taxon>
        <taxon>Bacteroidota</taxon>
        <taxon>Bacteroidia</taxon>
        <taxon>Bacteroidales</taxon>
        <taxon>Muribaculaceae</taxon>
        <taxon>Muribaculaceae incertae sedis</taxon>
        <taxon>Candidatus Merdivivens</taxon>
    </lineage>
</organism>
<protein>
    <recommendedName>
        <fullName evidence="4">Phosphoribosylglycinamide formyltransferase</fullName>
        <ecNumber evidence="4">2.1.2.2</ecNumber>
    </recommendedName>
    <alternativeName>
        <fullName evidence="4">5'-phosphoribosylglycinamide transformylase</fullName>
    </alternativeName>
    <alternativeName>
        <fullName evidence="4">GAR transformylase</fullName>
        <shortName evidence="4">GART</shortName>
    </alternativeName>
</protein>
<evidence type="ECO:0000313" key="7">
    <source>
        <dbReference type="Proteomes" id="UP000823772"/>
    </source>
</evidence>
<keyword evidence="2 4" id="KW-0808">Transferase</keyword>
<dbReference type="Pfam" id="PF00551">
    <property type="entry name" value="Formyl_trans_N"/>
    <property type="match status" value="1"/>
</dbReference>
<accession>A0A9D9J028</accession>
<dbReference type="Gene3D" id="3.40.50.170">
    <property type="entry name" value="Formyl transferase, N-terminal domain"/>
    <property type="match status" value="1"/>
</dbReference>
<dbReference type="GO" id="GO:0006189">
    <property type="term" value="P:'de novo' IMP biosynthetic process"/>
    <property type="evidence" value="ECO:0007669"/>
    <property type="project" value="UniProtKB-UniRule"/>
</dbReference>
<dbReference type="InterPro" id="IPR036477">
    <property type="entry name" value="Formyl_transf_N_sf"/>
</dbReference>
<dbReference type="HAMAP" id="MF_01930">
    <property type="entry name" value="PurN"/>
    <property type="match status" value="1"/>
</dbReference>
<comment type="similarity">
    <text evidence="4">Belongs to the GART family.</text>
</comment>
<gene>
    <name evidence="4 6" type="primary">purN</name>
    <name evidence="6" type="ORF">IAC87_02205</name>
</gene>
<comment type="caution">
    <text evidence="6">The sequence shown here is derived from an EMBL/GenBank/DDBJ whole genome shotgun (WGS) entry which is preliminary data.</text>
</comment>
<reference evidence="6" key="2">
    <citation type="journal article" date="2021" name="PeerJ">
        <title>Extensive microbial diversity within the chicken gut microbiome revealed by metagenomics and culture.</title>
        <authorList>
            <person name="Gilroy R."/>
            <person name="Ravi A."/>
            <person name="Getino M."/>
            <person name="Pursley I."/>
            <person name="Horton D.L."/>
            <person name="Alikhan N.F."/>
            <person name="Baker D."/>
            <person name="Gharbi K."/>
            <person name="Hall N."/>
            <person name="Watson M."/>
            <person name="Adriaenssens E.M."/>
            <person name="Foster-Nyarko E."/>
            <person name="Jarju S."/>
            <person name="Secka A."/>
            <person name="Antonio M."/>
            <person name="Oren A."/>
            <person name="Chaudhuri R.R."/>
            <person name="La Ragione R."/>
            <person name="Hildebrand F."/>
            <person name="Pallen M.J."/>
        </authorList>
    </citation>
    <scope>NUCLEOTIDE SEQUENCE</scope>
    <source>
        <strain evidence="6">B3-2255</strain>
    </source>
</reference>
<comment type="catalytic activity">
    <reaction evidence="4">
        <text>N(1)-(5-phospho-beta-D-ribosyl)glycinamide + (6R)-10-formyltetrahydrofolate = N(2)-formyl-N(1)-(5-phospho-beta-D-ribosyl)glycinamide + (6S)-5,6,7,8-tetrahydrofolate + H(+)</text>
        <dbReference type="Rhea" id="RHEA:15053"/>
        <dbReference type="ChEBI" id="CHEBI:15378"/>
        <dbReference type="ChEBI" id="CHEBI:57453"/>
        <dbReference type="ChEBI" id="CHEBI:143788"/>
        <dbReference type="ChEBI" id="CHEBI:147286"/>
        <dbReference type="ChEBI" id="CHEBI:195366"/>
        <dbReference type="EC" id="2.1.2.2"/>
    </reaction>
</comment>
<dbReference type="CDD" id="cd08645">
    <property type="entry name" value="FMT_core_GART"/>
    <property type="match status" value="1"/>
</dbReference>
<evidence type="ECO:0000256" key="4">
    <source>
        <dbReference type="HAMAP-Rule" id="MF_01930"/>
    </source>
</evidence>
<feature type="domain" description="Formyl transferase N-terminal" evidence="5">
    <location>
        <begin position="4"/>
        <end position="182"/>
    </location>
</feature>
<evidence type="ECO:0000256" key="1">
    <source>
        <dbReference type="ARBA" id="ARBA00005054"/>
    </source>
</evidence>
<evidence type="ECO:0000256" key="3">
    <source>
        <dbReference type="ARBA" id="ARBA00022755"/>
    </source>
</evidence>
<dbReference type="InterPro" id="IPR002376">
    <property type="entry name" value="Formyl_transf_N"/>
</dbReference>
<reference evidence="6" key="1">
    <citation type="submission" date="2020-10" db="EMBL/GenBank/DDBJ databases">
        <authorList>
            <person name="Gilroy R."/>
        </authorList>
    </citation>
    <scope>NUCLEOTIDE SEQUENCE</scope>
    <source>
        <strain evidence="6">B3-2255</strain>
    </source>
</reference>
<dbReference type="EMBL" id="JADILY010000046">
    <property type="protein sequence ID" value="MBO8481341.1"/>
    <property type="molecule type" value="Genomic_DNA"/>
</dbReference>
<comment type="pathway">
    <text evidence="1 4">Purine metabolism; IMP biosynthesis via de novo pathway; N(2)-formyl-N(1)-(5-phospho-D-ribosyl)glycinamide from N(1)-(5-phospho-D-ribosyl)glycinamide (10-formyl THF route): step 1/1.</text>
</comment>
<dbReference type="AlphaFoldDB" id="A0A9D9J028"/>
<dbReference type="InterPro" id="IPR004607">
    <property type="entry name" value="GART"/>
</dbReference>
<evidence type="ECO:0000256" key="2">
    <source>
        <dbReference type="ARBA" id="ARBA00022679"/>
    </source>
</evidence>
<evidence type="ECO:0000259" key="5">
    <source>
        <dbReference type="Pfam" id="PF00551"/>
    </source>
</evidence>
<dbReference type="Proteomes" id="UP000823772">
    <property type="component" value="Unassembled WGS sequence"/>
</dbReference>
<sequence length="194" mass="21256">MKHKIAVFASGSGTNFEAIANACAEGSLDADIVLLVCDNPSAAVIGRAERFGIRTFVFSPKSYASKEAFETEITGLLDSLGVEMVALAGYMRIVGRVLMEAYGGRILNIHPALLPAFKGAHAIRDSFAFGVKVFGVTVHYIDETVDGGTIVAQRAFEYYGDDVDEVERRIHEIEHRLYPEALQCELKKLEIVEK</sequence>
<dbReference type="GO" id="GO:0004644">
    <property type="term" value="F:phosphoribosylglycinamide formyltransferase activity"/>
    <property type="evidence" value="ECO:0007669"/>
    <property type="project" value="UniProtKB-UniRule"/>
</dbReference>
<feature type="binding site" evidence="4">
    <location>
        <begin position="91"/>
        <end position="94"/>
    </location>
    <ligand>
        <name>(6R)-10-formyltetrahydrofolate</name>
        <dbReference type="ChEBI" id="CHEBI:195366"/>
    </ligand>
</feature>
<dbReference type="NCBIfam" id="TIGR00639">
    <property type="entry name" value="PurN"/>
    <property type="match status" value="1"/>
</dbReference>
<comment type="function">
    <text evidence="4">Catalyzes the transfer of a formyl group from 10-formyltetrahydrofolate to 5-phospho-ribosyl-glycinamide (GAR), producing 5-phospho-ribosyl-N-formylglycinamide (FGAR) and tetrahydrofolate.</text>
</comment>
<dbReference type="SUPFAM" id="SSF53328">
    <property type="entry name" value="Formyltransferase"/>
    <property type="match status" value="1"/>
</dbReference>
<proteinExistence type="inferred from homology"/>
<name>A0A9D9J028_9BACT</name>
<dbReference type="PANTHER" id="PTHR43369:SF2">
    <property type="entry name" value="PHOSPHORIBOSYLGLYCINAMIDE FORMYLTRANSFERASE"/>
    <property type="match status" value="1"/>
</dbReference>
<dbReference type="EC" id="2.1.2.2" evidence="4"/>
<feature type="site" description="Raises pKa of active site His" evidence="4">
    <location>
        <position position="146"/>
    </location>
</feature>
<evidence type="ECO:0000313" key="6">
    <source>
        <dbReference type="EMBL" id="MBO8481341.1"/>
    </source>
</evidence>
<feature type="active site" description="Proton donor" evidence="4">
    <location>
        <position position="110"/>
    </location>
</feature>
<dbReference type="GO" id="GO:0005829">
    <property type="term" value="C:cytosol"/>
    <property type="evidence" value="ECO:0007669"/>
    <property type="project" value="TreeGrafter"/>
</dbReference>